<evidence type="ECO:0000313" key="2">
    <source>
        <dbReference type="EMBL" id="CDN51764.1"/>
    </source>
</evidence>
<gene>
    <name evidence="2" type="ORF">RG540_PA10880</name>
</gene>
<dbReference type="Proteomes" id="UP000028181">
    <property type="component" value="Plasmid pHAMBI540a"/>
</dbReference>
<dbReference type="Pfam" id="PF12760">
    <property type="entry name" value="Zn_ribbon_IS1595"/>
    <property type="match status" value="1"/>
</dbReference>
<dbReference type="KEGG" id="ngg:RG540_PA10880"/>
<evidence type="ECO:0000259" key="1">
    <source>
        <dbReference type="Pfam" id="PF12760"/>
    </source>
</evidence>
<dbReference type="EMBL" id="HG938354">
    <property type="protein sequence ID" value="CDN51764.1"/>
    <property type="molecule type" value="Genomic_DNA"/>
</dbReference>
<protein>
    <submittedName>
        <fullName evidence="2">ISXo5 transposase</fullName>
    </submittedName>
</protein>
<sequence length="165" mass="18628">MSEMMLATLSNIRTVEDMVAAFRDEEHCRHLLEGMVWRDGRVCPACGYKRSIAIAGRDMGKRRARAGLYQCSSGDCRFQFTVTTHTPMHATKLPLRVWLKAMWLLLQSDKGLSSVRLAEVLGVSQPTAWRIGHALRLMVVARAYARRHGRSGPFLSWLKAQKACP</sequence>
<dbReference type="AlphaFoldDB" id="A0A068T113"/>
<accession>A0A068T113</accession>
<proteinExistence type="predicted"/>
<evidence type="ECO:0000313" key="3">
    <source>
        <dbReference type="Proteomes" id="UP000028181"/>
    </source>
</evidence>
<dbReference type="HOGENOM" id="CLU_1609068_0_0_5"/>
<dbReference type="eggNOG" id="COG3677">
    <property type="taxonomic scope" value="Bacteria"/>
</dbReference>
<organism evidence="2 3">
    <name type="scientific">Neorhizobium galegae bv. orientalis str. HAMBI 540</name>
    <dbReference type="NCBI Taxonomy" id="1028800"/>
    <lineage>
        <taxon>Bacteria</taxon>
        <taxon>Pseudomonadati</taxon>
        <taxon>Pseudomonadota</taxon>
        <taxon>Alphaproteobacteria</taxon>
        <taxon>Hyphomicrobiales</taxon>
        <taxon>Rhizobiaceae</taxon>
        <taxon>Rhizobium/Agrobacterium group</taxon>
        <taxon>Neorhizobium</taxon>
    </lineage>
</organism>
<feature type="domain" description="Transposase zinc-ribbon" evidence="1">
    <location>
        <begin position="24"/>
        <end position="77"/>
    </location>
</feature>
<name>A0A068T113_NEOGA</name>
<keyword evidence="2" id="KW-0614">Plasmid</keyword>
<keyword evidence="3" id="KW-1185">Reference proteome</keyword>
<dbReference type="InterPro" id="IPR024442">
    <property type="entry name" value="Transposase_Zn_ribbon"/>
</dbReference>
<reference evidence="3" key="1">
    <citation type="journal article" date="2014" name="BMC Genomics">
        <title>Genome sequencing of two Neorhizobium galegae strains reveals a noeT gene responsible for the unusual acetylation of the nodulation factors.</title>
        <authorList>
            <person name="Osterman J."/>
            <person name="Marsh J."/>
            <person name="Laine P.K."/>
            <person name="Zeng Z."/>
            <person name="Alatalo E."/>
            <person name="Sullivan J.T."/>
            <person name="Young J.P."/>
            <person name="Thomas-Oates J."/>
            <person name="Paulin L."/>
            <person name="Lindstrom K."/>
        </authorList>
    </citation>
    <scope>NUCLEOTIDE SEQUENCE [LARGE SCALE GENOMIC DNA]</scope>
    <source>
        <strain evidence="3">HAMBI 540</strain>
    </source>
</reference>
<geneLocation type="plasmid" evidence="3">
    <name>II</name>
</geneLocation>